<dbReference type="RefSeq" id="WP_072846618.1">
    <property type="nucleotide sequence ID" value="NZ_FNAB01000001.1"/>
</dbReference>
<reference evidence="7 8" key="1">
    <citation type="submission" date="2016-10" db="EMBL/GenBank/DDBJ databases">
        <authorList>
            <person name="de Groot N.N."/>
        </authorList>
    </citation>
    <scope>NUCLEOTIDE SEQUENCE [LARGE SCALE GENOMIC DNA]</scope>
    <source>
        <strain evidence="7 8">JCM 11308</strain>
    </source>
</reference>
<dbReference type="EMBL" id="FNAB01000001">
    <property type="protein sequence ID" value="SDC60988.1"/>
    <property type="molecule type" value="Genomic_DNA"/>
</dbReference>
<evidence type="ECO:0000256" key="4">
    <source>
        <dbReference type="ARBA" id="ARBA00038302"/>
    </source>
</evidence>
<dbReference type="STRING" id="168276.SAMN05444580_101370"/>
<dbReference type="Pfam" id="PF00282">
    <property type="entry name" value="Pyridoxal_deC"/>
    <property type="match status" value="1"/>
</dbReference>
<evidence type="ECO:0000313" key="8">
    <source>
        <dbReference type="Proteomes" id="UP000199417"/>
    </source>
</evidence>
<dbReference type="Gene3D" id="3.40.640.10">
    <property type="entry name" value="Type I PLP-dependent aspartate aminotransferase-like (Major domain)"/>
    <property type="match status" value="1"/>
</dbReference>
<dbReference type="Proteomes" id="UP000199417">
    <property type="component" value="Unassembled WGS sequence"/>
</dbReference>
<proteinExistence type="inferred from homology"/>
<dbReference type="GO" id="GO:0019752">
    <property type="term" value="P:carboxylic acid metabolic process"/>
    <property type="evidence" value="ECO:0007669"/>
    <property type="project" value="InterPro"/>
</dbReference>
<keyword evidence="2 5" id="KW-0663">Pyridoxal phosphate</keyword>
<dbReference type="AlphaFoldDB" id="A0A1G6MZG5"/>
<evidence type="ECO:0000313" key="7">
    <source>
        <dbReference type="EMBL" id="SDC60988.1"/>
    </source>
</evidence>
<dbReference type="GO" id="GO:0004058">
    <property type="term" value="F:aromatic-L-amino-acid decarboxylase activity"/>
    <property type="evidence" value="ECO:0007669"/>
    <property type="project" value="UniProtKB-ARBA"/>
</dbReference>
<evidence type="ECO:0000256" key="6">
    <source>
        <dbReference type="RuleBase" id="RU000382"/>
    </source>
</evidence>
<dbReference type="Gene3D" id="3.90.1150.10">
    <property type="entry name" value="Aspartate Aminotransferase, domain 1"/>
    <property type="match status" value="1"/>
</dbReference>
<gene>
    <name evidence="7" type="ORF">SAMN05444580_101370</name>
</gene>
<dbReference type="InterPro" id="IPR015421">
    <property type="entry name" value="PyrdxlP-dep_Trfase_major"/>
</dbReference>
<sequence length="488" mass="51580">MQFEHTPTEILARLDELRAADAPTEGGRLLSYVYDPGVAELHDLAGAAARKAQSLNGLDPTTFPSVAALERDLVGLARDVLADGVDGVVGSVTSGGTESCMLAVKSARDSWRAATGRDDRPTLVIGSTAHAAFIKAAHYLDLRLRVLPVDPDTCRLRPADVRAALDEDVALVVVSTPSYPHGALDPVAEIAEICAAQSVPVHVDGCIGAWVLPWWPGAQDRPAWDLRVPGVASLSVDLHKYGYAPKGVSVLLYRDRDRHRRQWFATSAWPGYAVVNPTMLGSRTVMPIAAGWAVSQALGRGGFAELTGQIAGAVEQLRKVVDAVEGLRVVGDPVGPLLAVATDPDVDETRRVDPHRWADAAKDLGWVLQPQPGRVQSDGTTLPRTTHLTITPVTESVCAELGDALSAAADSVRGVPGATAPAEFVAAAGQIRPEDLTSENCAAVLGLAGLDPEGGLDGPMAELLALIEALPEHVAERLLVEFLARFME</sequence>
<protein>
    <submittedName>
        <fullName evidence="7">Glutamate or tyrosine decarboxylase</fullName>
    </submittedName>
</protein>
<dbReference type="InterPro" id="IPR002129">
    <property type="entry name" value="PyrdxlP-dep_de-COase"/>
</dbReference>
<dbReference type="InterPro" id="IPR050477">
    <property type="entry name" value="GrpII_AminoAcid_Decarb"/>
</dbReference>
<dbReference type="PANTHER" id="PTHR42735:SF6">
    <property type="entry name" value="SPHINGOSINE-1-PHOSPHATE LYASE 1"/>
    <property type="match status" value="1"/>
</dbReference>
<comment type="similarity">
    <text evidence="4">Belongs to the group II decarboxylase family. Sphingosine-1-phosphate lyase subfamily.</text>
</comment>
<dbReference type="InterPro" id="IPR015424">
    <property type="entry name" value="PyrdxlP-dep_Trfase"/>
</dbReference>
<evidence type="ECO:0000256" key="1">
    <source>
        <dbReference type="ARBA" id="ARBA00001933"/>
    </source>
</evidence>
<keyword evidence="3 6" id="KW-0456">Lyase</keyword>
<dbReference type="SUPFAM" id="SSF53383">
    <property type="entry name" value="PLP-dependent transferases"/>
    <property type="match status" value="1"/>
</dbReference>
<name>A0A1G6MZG5_9NOCA</name>
<evidence type="ECO:0000256" key="2">
    <source>
        <dbReference type="ARBA" id="ARBA00022898"/>
    </source>
</evidence>
<evidence type="ECO:0000256" key="5">
    <source>
        <dbReference type="PIRSR" id="PIRSR602129-50"/>
    </source>
</evidence>
<dbReference type="PANTHER" id="PTHR42735">
    <property type="match status" value="1"/>
</dbReference>
<organism evidence="7 8">
    <name type="scientific">Rhodococcus tukisamuensis</name>
    <dbReference type="NCBI Taxonomy" id="168276"/>
    <lineage>
        <taxon>Bacteria</taxon>
        <taxon>Bacillati</taxon>
        <taxon>Actinomycetota</taxon>
        <taxon>Actinomycetes</taxon>
        <taxon>Mycobacteriales</taxon>
        <taxon>Nocardiaceae</taxon>
        <taxon>Rhodococcus</taxon>
    </lineage>
</organism>
<dbReference type="GO" id="GO:0030170">
    <property type="term" value="F:pyridoxal phosphate binding"/>
    <property type="evidence" value="ECO:0007669"/>
    <property type="project" value="InterPro"/>
</dbReference>
<keyword evidence="8" id="KW-1185">Reference proteome</keyword>
<dbReference type="InterPro" id="IPR015422">
    <property type="entry name" value="PyrdxlP-dep_Trfase_small"/>
</dbReference>
<evidence type="ECO:0000256" key="3">
    <source>
        <dbReference type="ARBA" id="ARBA00023239"/>
    </source>
</evidence>
<accession>A0A1G6MZG5</accession>
<feature type="modified residue" description="N6-(pyridoxal phosphate)lysine" evidence="5">
    <location>
        <position position="240"/>
    </location>
</feature>
<comment type="cofactor">
    <cofactor evidence="1 5 6">
        <name>pyridoxal 5'-phosphate</name>
        <dbReference type="ChEBI" id="CHEBI:597326"/>
    </cofactor>
</comment>